<dbReference type="EMBL" id="JAMZEB010000002">
    <property type="protein sequence ID" value="MCP2364377.1"/>
    <property type="molecule type" value="Genomic_DNA"/>
</dbReference>
<evidence type="ECO:0000313" key="3">
    <source>
        <dbReference type="EMBL" id="MCP2364377.1"/>
    </source>
</evidence>
<accession>A0A9X2GV07</accession>
<gene>
    <name evidence="3" type="ORF">HD597_011397</name>
</gene>
<dbReference type="AlphaFoldDB" id="A0A9X2GV07"/>
<feature type="chain" id="PRO_5040886062" evidence="2">
    <location>
        <begin position="26"/>
        <end position="348"/>
    </location>
</feature>
<evidence type="ECO:0000256" key="1">
    <source>
        <dbReference type="SAM" id="MobiDB-lite"/>
    </source>
</evidence>
<feature type="compositionally biased region" description="Low complexity" evidence="1">
    <location>
        <begin position="194"/>
        <end position="210"/>
    </location>
</feature>
<protein>
    <submittedName>
        <fullName evidence="3">Uncharacterized protein</fullName>
    </submittedName>
</protein>
<reference evidence="3" key="1">
    <citation type="submission" date="2022-06" db="EMBL/GenBank/DDBJ databases">
        <title>Sequencing the genomes of 1000 actinobacteria strains.</title>
        <authorList>
            <person name="Klenk H.-P."/>
        </authorList>
    </citation>
    <scope>NUCLEOTIDE SEQUENCE</scope>
    <source>
        <strain evidence="3">DSM 46694</strain>
    </source>
</reference>
<comment type="caution">
    <text evidence="3">The sequence shown here is derived from an EMBL/GenBank/DDBJ whole genome shotgun (WGS) entry which is preliminary data.</text>
</comment>
<organism evidence="3 4">
    <name type="scientific">Nonomuraea thailandensis</name>
    <dbReference type="NCBI Taxonomy" id="1188745"/>
    <lineage>
        <taxon>Bacteria</taxon>
        <taxon>Bacillati</taxon>
        <taxon>Actinomycetota</taxon>
        <taxon>Actinomycetes</taxon>
        <taxon>Streptosporangiales</taxon>
        <taxon>Streptosporangiaceae</taxon>
        <taxon>Nonomuraea</taxon>
    </lineage>
</organism>
<proteinExistence type="predicted"/>
<sequence length="348" mass="34770">MYRHALAVATATSAALLATAAPALADDTRNEPAGQCVRSHDVFSINVSPPGSLAVTVTADDIRGLMDTIVADSRLRGFFSGGVNVPAIPAVPYIMPWGALRAMPYDPRHALPGRPLQAQPGQPGQPGQPQDTATYQPGTGGASPVQPGAGGAYPGQPWYAGPSLSPSAAPSSSVSASVSASPPAVPSASPPAVPSASPSTAPSASASASPGLRLSPLNAYETSVPPVRTTFKDAIDRVLVCARSTTVQGAQTPPLSSLDTARIAKDLETLVINFQAACVTDGSSPGSSAVAGPQQVPPSLLGAIGVNQLLSTLVSYPASCPDPASANGGPTSILDAIGVTGLFEALTD</sequence>
<feature type="compositionally biased region" description="Low complexity" evidence="1">
    <location>
        <begin position="154"/>
        <end position="182"/>
    </location>
</feature>
<feature type="compositionally biased region" description="Pro residues" evidence="1">
    <location>
        <begin position="183"/>
        <end position="193"/>
    </location>
</feature>
<evidence type="ECO:0000256" key="2">
    <source>
        <dbReference type="SAM" id="SignalP"/>
    </source>
</evidence>
<name>A0A9X2GV07_9ACTN</name>
<dbReference type="RefSeq" id="WP_253756791.1">
    <property type="nucleotide sequence ID" value="NZ_BAABKA010000012.1"/>
</dbReference>
<dbReference type="Proteomes" id="UP001139648">
    <property type="component" value="Unassembled WGS sequence"/>
</dbReference>
<feature type="compositionally biased region" description="Low complexity" evidence="1">
    <location>
        <begin position="112"/>
        <end position="130"/>
    </location>
</feature>
<feature type="region of interest" description="Disordered" evidence="1">
    <location>
        <begin position="108"/>
        <end position="217"/>
    </location>
</feature>
<feature type="signal peptide" evidence="2">
    <location>
        <begin position="1"/>
        <end position="25"/>
    </location>
</feature>
<keyword evidence="4" id="KW-1185">Reference proteome</keyword>
<evidence type="ECO:0000313" key="4">
    <source>
        <dbReference type="Proteomes" id="UP001139648"/>
    </source>
</evidence>
<keyword evidence="2" id="KW-0732">Signal</keyword>